<feature type="non-terminal residue" evidence="2">
    <location>
        <position position="1"/>
    </location>
</feature>
<evidence type="ECO:0000313" key="2">
    <source>
        <dbReference type="EMBL" id="GMT07692.1"/>
    </source>
</evidence>
<proteinExistence type="predicted"/>
<accession>A0AAV5UN22</accession>
<evidence type="ECO:0000313" key="3">
    <source>
        <dbReference type="Proteomes" id="UP001432027"/>
    </source>
</evidence>
<dbReference type="PROSITE" id="PS50948">
    <property type="entry name" value="PAN"/>
    <property type="match status" value="1"/>
</dbReference>
<name>A0AAV5UN22_9BILA</name>
<dbReference type="Gene3D" id="3.50.4.10">
    <property type="entry name" value="Hepatocyte Growth Factor"/>
    <property type="match status" value="1"/>
</dbReference>
<evidence type="ECO:0000259" key="1">
    <source>
        <dbReference type="PROSITE" id="PS50948"/>
    </source>
</evidence>
<organism evidence="2 3">
    <name type="scientific">Pristionchus entomophagus</name>
    <dbReference type="NCBI Taxonomy" id="358040"/>
    <lineage>
        <taxon>Eukaryota</taxon>
        <taxon>Metazoa</taxon>
        <taxon>Ecdysozoa</taxon>
        <taxon>Nematoda</taxon>
        <taxon>Chromadorea</taxon>
        <taxon>Rhabditida</taxon>
        <taxon>Rhabditina</taxon>
        <taxon>Diplogasteromorpha</taxon>
        <taxon>Diplogasteroidea</taxon>
        <taxon>Neodiplogasteridae</taxon>
        <taxon>Pristionchus</taxon>
    </lineage>
</organism>
<reference evidence="2" key="1">
    <citation type="submission" date="2023-10" db="EMBL/GenBank/DDBJ databases">
        <title>Genome assembly of Pristionchus species.</title>
        <authorList>
            <person name="Yoshida K."/>
            <person name="Sommer R.J."/>
        </authorList>
    </citation>
    <scope>NUCLEOTIDE SEQUENCE</scope>
    <source>
        <strain evidence="2">RS0144</strain>
    </source>
</reference>
<dbReference type="AlphaFoldDB" id="A0AAV5UN22"/>
<sequence length="283" mass="30860">ITTSVLHSSFVYVLYCFSLLHSKPSLGNRSEDTINTMMLLFAVASIAEATTCYKANVTTIPYAVLRKATVESQRGCEVLCDSDSQCAAFTFKEAGFSSGCVLLSTFTANLFCSTPKAIFLKNSTGCTDRTNLTLEFGIDPCIDERNDTAFRGFDGPICLQDNNRFVIRAIDASGRRITLDNDKWNQLKPVDGIWVWSYMNGAGNSYSTKIVAATCAAASAIKCPCEQLIMFSSNAGHYRALQDVLNPCREHPGTMLNTDVWKIQGASMRMSSSETAGSTIACK</sequence>
<protein>
    <recommendedName>
        <fullName evidence="1">Apple domain-containing protein</fullName>
    </recommendedName>
</protein>
<dbReference type="InterPro" id="IPR003609">
    <property type="entry name" value="Pan_app"/>
</dbReference>
<feature type="non-terminal residue" evidence="2">
    <location>
        <position position="283"/>
    </location>
</feature>
<keyword evidence="3" id="KW-1185">Reference proteome</keyword>
<feature type="domain" description="Apple" evidence="1">
    <location>
        <begin position="52"/>
        <end position="124"/>
    </location>
</feature>
<comment type="caution">
    <text evidence="2">The sequence shown here is derived from an EMBL/GenBank/DDBJ whole genome shotgun (WGS) entry which is preliminary data.</text>
</comment>
<gene>
    <name evidence="2" type="ORF">PENTCL1PPCAC_29866</name>
</gene>
<dbReference type="Proteomes" id="UP001432027">
    <property type="component" value="Unassembled WGS sequence"/>
</dbReference>
<dbReference type="EMBL" id="BTSX01000006">
    <property type="protein sequence ID" value="GMT07692.1"/>
    <property type="molecule type" value="Genomic_DNA"/>
</dbReference>